<gene>
    <name evidence="1" type="ORF">QWZ18_03755</name>
</gene>
<dbReference type="EMBL" id="JAUFPT010000007">
    <property type="protein sequence ID" value="MDN3569742.1"/>
    <property type="molecule type" value="Genomic_DNA"/>
</dbReference>
<accession>A0ABT8AJ62</accession>
<sequence>MHRATSSRRTLKARREVRRNWSIETLSYSPTRIVRLGSEKVAILFPPVEPGSAWQLYPHPDTFPGLNFDGLPEPLRPEFLAFPDLPEVERFLGIREEEPAALAA</sequence>
<reference evidence="2" key="1">
    <citation type="journal article" date="2019" name="Int. J. Syst. Evol. Microbiol.">
        <title>The Global Catalogue of Microorganisms (GCM) 10K type strain sequencing project: providing services to taxonomists for standard genome sequencing and annotation.</title>
        <authorList>
            <consortium name="The Broad Institute Genomics Platform"/>
            <consortium name="The Broad Institute Genome Sequencing Center for Infectious Disease"/>
            <person name="Wu L."/>
            <person name="Ma J."/>
        </authorList>
    </citation>
    <scope>NUCLEOTIDE SEQUENCE [LARGE SCALE GENOMIC DNA]</scope>
    <source>
        <strain evidence="2">CECT 7806</strain>
    </source>
</reference>
<evidence type="ECO:0000313" key="2">
    <source>
        <dbReference type="Proteomes" id="UP001244297"/>
    </source>
</evidence>
<protein>
    <submittedName>
        <fullName evidence="1">Uncharacterized protein</fullName>
    </submittedName>
</protein>
<evidence type="ECO:0000313" key="1">
    <source>
        <dbReference type="EMBL" id="MDN3569742.1"/>
    </source>
</evidence>
<comment type="caution">
    <text evidence="1">The sequence shown here is derived from an EMBL/GenBank/DDBJ whole genome shotgun (WGS) entry which is preliminary data.</text>
</comment>
<organism evidence="1 2">
    <name type="scientific">Methylobacterium longum</name>
    <dbReference type="NCBI Taxonomy" id="767694"/>
    <lineage>
        <taxon>Bacteria</taxon>
        <taxon>Pseudomonadati</taxon>
        <taxon>Pseudomonadota</taxon>
        <taxon>Alphaproteobacteria</taxon>
        <taxon>Hyphomicrobiales</taxon>
        <taxon>Methylobacteriaceae</taxon>
        <taxon>Methylobacterium</taxon>
    </lineage>
</organism>
<dbReference type="RefSeq" id="WP_238288863.1">
    <property type="nucleotide sequence ID" value="NZ_BPQS01000013.1"/>
</dbReference>
<keyword evidence="2" id="KW-1185">Reference proteome</keyword>
<proteinExistence type="predicted"/>
<name>A0ABT8AJ62_9HYPH</name>
<dbReference type="Proteomes" id="UP001244297">
    <property type="component" value="Unassembled WGS sequence"/>
</dbReference>